<sequence>MRLKKNPKIDVGRNSTIYFLIGLNIMLLFAWKAIEYKTYDKGLVEEEIVDIEQELEEDIPIININTPPPPPPPPPVVLAAPEEIIVVDDKVDVVETLIESSETSQEEYVEERVVDVVKAEDVEVVEEIEEETEVPFAIVESVPVFPGCTGTKEQLKKCFNDKVLEHIKKTFKYPSNAQDLGIQGRVYVMFIVDANGNVVNIKTRGPDKSLEKEANRIISELPKMTPGRQRDRAVSVPYSIPIMFKLQD</sequence>
<evidence type="ECO:0000256" key="10">
    <source>
        <dbReference type="SAM" id="Phobius"/>
    </source>
</evidence>
<dbReference type="NCBIfam" id="TIGR01352">
    <property type="entry name" value="tonB_Cterm"/>
    <property type="match status" value="1"/>
</dbReference>
<evidence type="ECO:0000259" key="11">
    <source>
        <dbReference type="PROSITE" id="PS52015"/>
    </source>
</evidence>
<dbReference type="GO" id="GO:0030288">
    <property type="term" value="C:outer membrane-bounded periplasmic space"/>
    <property type="evidence" value="ECO:0007669"/>
    <property type="project" value="InterPro"/>
</dbReference>
<dbReference type="GO" id="GO:0015031">
    <property type="term" value="P:protein transport"/>
    <property type="evidence" value="ECO:0007669"/>
    <property type="project" value="UniProtKB-KW"/>
</dbReference>
<keyword evidence="3" id="KW-0813">Transport</keyword>
<keyword evidence="6 10" id="KW-0812">Transmembrane</keyword>
<dbReference type="PROSITE" id="PS52015">
    <property type="entry name" value="TONB_CTD"/>
    <property type="match status" value="1"/>
</dbReference>
<dbReference type="Proteomes" id="UP000252249">
    <property type="component" value="Unassembled WGS sequence"/>
</dbReference>
<keyword evidence="13" id="KW-1185">Reference proteome</keyword>
<dbReference type="GO" id="GO:0098797">
    <property type="term" value="C:plasma membrane protein complex"/>
    <property type="evidence" value="ECO:0007669"/>
    <property type="project" value="TreeGrafter"/>
</dbReference>
<name>A0A368P488_9FLAO</name>
<keyword evidence="7" id="KW-0653">Protein transport</keyword>
<evidence type="ECO:0000256" key="5">
    <source>
        <dbReference type="ARBA" id="ARBA00022519"/>
    </source>
</evidence>
<dbReference type="InterPro" id="IPR006260">
    <property type="entry name" value="TonB/TolA_C"/>
</dbReference>
<dbReference type="OrthoDB" id="1522859at2"/>
<evidence type="ECO:0000256" key="6">
    <source>
        <dbReference type="ARBA" id="ARBA00022692"/>
    </source>
</evidence>
<dbReference type="EMBL" id="QPIG01000003">
    <property type="protein sequence ID" value="RCU57256.1"/>
    <property type="molecule type" value="Genomic_DNA"/>
</dbReference>
<comment type="similarity">
    <text evidence="2">Belongs to the TonB family.</text>
</comment>
<organism evidence="12 13">
    <name type="scientific">Oceanihabitans sediminis</name>
    <dbReference type="NCBI Taxonomy" id="1812012"/>
    <lineage>
        <taxon>Bacteria</taxon>
        <taxon>Pseudomonadati</taxon>
        <taxon>Bacteroidota</taxon>
        <taxon>Flavobacteriia</taxon>
        <taxon>Flavobacteriales</taxon>
        <taxon>Flavobacteriaceae</taxon>
        <taxon>Oceanihabitans</taxon>
    </lineage>
</organism>
<protein>
    <submittedName>
        <fullName evidence="12">Energy transducer TonB</fullName>
    </submittedName>
</protein>
<dbReference type="AlphaFoldDB" id="A0A368P488"/>
<evidence type="ECO:0000256" key="4">
    <source>
        <dbReference type="ARBA" id="ARBA00022475"/>
    </source>
</evidence>
<dbReference type="InterPro" id="IPR051045">
    <property type="entry name" value="TonB-dependent_transducer"/>
</dbReference>
<keyword evidence="4" id="KW-1003">Cell membrane</keyword>
<dbReference type="InterPro" id="IPR003538">
    <property type="entry name" value="TonB"/>
</dbReference>
<dbReference type="InterPro" id="IPR037682">
    <property type="entry name" value="TonB_C"/>
</dbReference>
<dbReference type="RefSeq" id="WP_072351344.1">
    <property type="nucleotide sequence ID" value="NZ_JAWWDI010000031.1"/>
</dbReference>
<proteinExistence type="inferred from homology"/>
<gene>
    <name evidence="12" type="ORF">DU428_09960</name>
</gene>
<keyword evidence="9 10" id="KW-0472">Membrane</keyword>
<evidence type="ECO:0000256" key="1">
    <source>
        <dbReference type="ARBA" id="ARBA00004383"/>
    </source>
</evidence>
<comment type="subcellular location">
    <subcellularLocation>
        <location evidence="1">Cell inner membrane</location>
        <topology evidence="1">Single-pass membrane protein</topology>
        <orientation evidence="1">Periplasmic side</orientation>
    </subcellularLocation>
</comment>
<keyword evidence="8 10" id="KW-1133">Transmembrane helix</keyword>
<dbReference type="SUPFAM" id="SSF74653">
    <property type="entry name" value="TolA/TonB C-terminal domain"/>
    <property type="match status" value="1"/>
</dbReference>
<feature type="transmembrane region" description="Helical" evidence="10">
    <location>
        <begin position="12"/>
        <end position="31"/>
    </location>
</feature>
<evidence type="ECO:0000256" key="3">
    <source>
        <dbReference type="ARBA" id="ARBA00022448"/>
    </source>
</evidence>
<dbReference type="Pfam" id="PF03544">
    <property type="entry name" value="TonB_C"/>
    <property type="match status" value="1"/>
</dbReference>
<comment type="caution">
    <text evidence="12">The sequence shown here is derived from an EMBL/GenBank/DDBJ whole genome shotgun (WGS) entry which is preliminary data.</text>
</comment>
<dbReference type="GO" id="GO:0055085">
    <property type="term" value="P:transmembrane transport"/>
    <property type="evidence" value="ECO:0007669"/>
    <property type="project" value="InterPro"/>
</dbReference>
<accession>A0A368P488</accession>
<evidence type="ECO:0000256" key="7">
    <source>
        <dbReference type="ARBA" id="ARBA00022927"/>
    </source>
</evidence>
<evidence type="ECO:0000313" key="12">
    <source>
        <dbReference type="EMBL" id="RCU57256.1"/>
    </source>
</evidence>
<evidence type="ECO:0000313" key="13">
    <source>
        <dbReference type="Proteomes" id="UP000252249"/>
    </source>
</evidence>
<dbReference type="GO" id="GO:0015891">
    <property type="term" value="P:siderophore transport"/>
    <property type="evidence" value="ECO:0007669"/>
    <property type="project" value="InterPro"/>
</dbReference>
<dbReference type="Gene3D" id="3.30.1150.10">
    <property type="match status" value="1"/>
</dbReference>
<dbReference type="GO" id="GO:0031992">
    <property type="term" value="F:energy transducer activity"/>
    <property type="evidence" value="ECO:0007669"/>
    <property type="project" value="InterPro"/>
</dbReference>
<dbReference type="PANTHER" id="PTHR33446:SF2">
    <property type="entry name" value="PROTEIN TONB"/>
    <property type="match status" value="1"/>
</dbReference>
<evidence type="ECO:0000256" key="9">
    <source>
        <dbReference type="ARBA" id="ARBA00023136"/>
    </source>
</evidence>
<evidence type="ECO:0000256" key="8">
    <source>
        <dbReference type="ARBA" id="ARBA00022989"/>
    </source>
</evidence>
<evidence type="ECO:0000256" key="2">
    <source>
        <dbReference type="ARBA" id="ARBA00006555"/>
    </source>
</evidence>
<reference evidence="12 13" key="1">
    <citation type="submission" date="2018-07" db="EMBL/GenBank/DDBJ databases">
        <title>Oceanihabitans testaceum sp. nov., isolated from marine sediment.</title>
        <authorList>
            <person name="Li C.-M."/>
        </authorList>
    </citation>
    <scope>NUCLEOTIDE SEQUENCE [LARGE SCALE GENOMIC DNA]</scope>
    <source>
        <strain evidence="12 13">S9-10</strain>
    </source>
</reference>
<dbReference type="PANTHER" id="PTHR33446">
    <property type="entry name" value="PROTEIN TONB-RELATED"/>
    <property type="match status" value="1"/>
</dbReference>
<dbReference type="PRINTS" id="PR01374">
    <property type="entry name" value="TONBPROTEIN"/>
</dbReference>
<keyword evidence="5" id="KW-0997">Cell inner membrane</keyword>
<feature type="domain" description="TonB C-terminal" evidence="11">
    <location>
        <begin position="158"/>
        <end position="248"/>
    </location>
</feature>